<proteinExistence type="predicted"/>
<dbReference type="EMBL" id="JBHSED010000013">
    <property type="protein sequence ID" value="MFC4303688.1"/>
    <property type="molecule type" value="Genomic_DNA"/>
</dbReference>
<comment type="caution">
    <text evidence="1">The sequence shown here is derived from an EMBL/GenBank/DDBJ whole genome shotgun (WGS) entry which is preliminary data.</text>
</comment>
<name>A0ABV8S838_9BACL</name>
<sequence length="179" mass="20127">MPKRITKLIIISVALLGLTAIAVGYYVKNLPNGILWSKGISNEDIKLRLESDQNRFYLYDKTIKGKRVVGIISLRKEKGWTFDHKVESEFAKSELSVKSFYVTYEENQLVSKNVWGGVVSIDNSTNLMVKTANNDVKKHKPLLLNDEENHITYYLVDVGSDDGDAIIVGDDSTGVTTRE</sequence>
<gene>
    <name evidence="1" type="ORF">ACFO1S_09485</name>
</gene>
<protein>
    <submittedName>
        <fullName evidence="1">Uncharacterized protein</fullName>
    </submittedName>
</protein>
<evidence type="ECO:0000313" key="1">
    <source>
        <dbReference type="EMBL" id="MFC4303688.1"/>
    </source>
</evidence>
<keyword evidence="2" id="KW-1185">Reference proteome</keyword>
<dbReference type="Proteomes" id="UP001595755">
    <property type="component" value="Unassembled WGS sequence"/>
</dbReference>
<organism evidence="1 2">
    <name type="scientific">Cohnella boryungensis</name>
    <dbReference type="NCBI Taxonomy" id="768479"/>
    <lineage>
        <taxon>Bacteria</taxon>
        <taxon>Bacillati</taxon>
        <taxon>Bacillota</taxon>
        <taxon>Bacilli</taxon>
        <taxon>Bacillales</taxon>
        <taxon>Paenibacillaceae</taxon>
        <taxon>Cohnella</taxon>
    </lineage>
</organism>
<reference evidence="2" key="1">
    <citation type="journal article" date="2019" name="Int. J. Syst. Evol. Microbiol.">
        <title>The Global Catalogue of Microorganisms (GCM) 10K type strain sequencing project: providing services to taxonomists for standard genome sequencing and annotation.</title>
        <authorList>
            <consortium name="The Broad Institute Genomics Platform"/>
            <consortium name="The Broad Institute Genome Sequencing Center for Infectious Disease"/>
            <person name="Wu L."/>
            <person name="Ma J."/>
        </authorList>
    </citation>
    <scope>NUCLEOTIDE SEQUENCE [LARGE SCALE GENOMIC DNA]</scope>
    <source>
        <strain evidence="2">CGMCC 4.1641</strain>
    </source>
</reference>
<accession>A0ABV8S838</accession>
<dbReference type="RefSeq" id="WP_204602604.1">
    <property type="nucleotide sequence ID" value="NZ_JBHSED010000013.1"/>
</dbReference>
<evidence type="ECO:0000313" key="2">
    <source>
        <dbReference type="Proteomes" id="UP001595755"/>
    </source>
</evidence>